<dbReference type="AlphaFoldDB" id="A0A2T6G7X5"/>
<gene>
    <name evidence="2" type="ORF">C8Z91_05140</name>
</gene>
<dbReference type="Pfam" id="PF00139">
    <property type="entry name" value="Lectin_legB"/>
    <property type="match status" value="1"/>
</dbReference>
<evidence type="ECO:0000313" key="2">
    <source>
        <dbReference type="EMBL" id="PUA40236.1"/>
    </source>
</evidence>
<feature type="domain" description="Legume lectin" evidence="1">
    <location>
        <begin position="102"/>
        <end position="245"/>
    </location>
</feature>
<comment type="caution">
    <text evidence="2">The sequence shown here is derived from an EMBL/GenBank/DDBJ whole genome shotgun (WGS) entry which is preliminary data.</text>
</comment>
<dbReference type="GO" id="GO:0030246">
    <property type="term" value="F:carbohydrate binding"/>
    <property type="evidence" value="ECO:0007669"/>
    <property type="project" value="InterPro"/>
</dbReference>
<accession>A0A2T6G7X5</accession>
<dbReference type="EMBL" id="PYHP01000015">
    <property type="protein sequence ID" value="PUA40236.1"/>
    <property type="molecule type" value="Genomic_DNA"/>
</dbReference>
<dbReference type="SUPFAM" id="SSF49899">
    <property type="entry name" value="Concanavalin A-like lectins/glucanases"/>
    <property type="match status" value="1"/>
</dbReference>
<reference evidence="2 3" key="1">
    <citation type="submission" date="2018-03" db="EMBL/GenBank/DDBJ databases">
        <title>Genome sequence of Paenibacillus elgii strain AC13 an antimicrobial compound producing bacteria.</title>
        <authorList>
            <person name="Kurokawa A.S."/>
            <person name="Araujo J.F."/>
            <person name="Costa R.A."/>
            <person name="Ortega D.B."/>
            <person name="Pires A.S."/>
            <person name="Pappas G.J.Jr."/>
            <person name="Franco O.L."/>
            <person name="Barreto C."/>
            <person name="Magalhaes B.S."/>
            <person name="Kruger R.H."/>
        </authorList>
    </citation>
    <scope>NUCLEOTIDE SEQUENCE [LARGE SCALE GENOMIC DNA]</scope>
    <source>
        <strain evidence="2 3">AC13</strain>
    </source>
</reference>
<dbReference type="Proteomes" id="UP000244184">
    <property type="component" value="Unassembled WGS sequence"/>
</dbReference>
<dbReference type="InterPro" id="IPR013320">
    <property type="entry name" value="ConA-like_dom_sf"/>
</dbReference>
<dbReference type="PANTHER" id="PTHR12223">
    <property type="entry name" value="VESICULAR MANNOSE-BINDING LECTIN"/>
    <property type="match status" value="1"/>
</dbReference>
<dbReference type="InterPro" id="IPR001220">
    <property type="entry name" value="Legume_lectin_dom"/>
</dbReference>
<organism evidence="2 3">
    <name type="scientific">Paenibacillus elgii</name>
    <dbReference type="NCBI Taxonomy" id="189691"/>
    <lineage>
        <taxon>Bacteria</taxon>
        <taxon>Bacillati</taxon>
        <taxon>Bacillota</taxon>
        <taxon>Bacilli</taxon>
        <taxon>Bacillales</taxon>
        <taxon>Paenibacillaceae</taxon>
        <taxon>Paenibacillus</taxon>
    </lineage>
</organism>
<evidence type="ECO:0000259" key="1">
    <source>
        <dbReference type="Pfam" id="PF00139"/>
    </source>
</evidence>
<dbReference type="InterPro" id="IPR051136">
    <property type="entry name" value="Intracellular_Lectin-GPT"/>
</dbReference>
<proteinExistence type="predicted"/>
<name>A0A2T6G7X5_9BACL</name>
<dbReference type="Gene3D" id="2.60.120.200">
    <property type="match status" value="1"/>
</dbReference>
<evidence type="ECO:0000313" key="3">
    <source>
        <dbReference type="Proteomes" id="UP000244184"/>
    </source>
</evidence>
<sequence>MEQTYLRRKLILLFPITILMMGLFAQKESGQNAPLLKYDDTPVSPGARNTGTPVRLITDTFKEDSGLWSYRGTAFRGEGTMVLTTPNPNSAGAAWLKANVAGHWKVSFRYKIGGGTGGDGLAFVWVAGPSEAVPSGGYLGFEPAEGYAVIFDNFYNPELNDPASNYIALVKGNITNKVASFETVKTEDYNWHDVEIKFTGEKLVVLLDRVKVLSESVDGTDPLRAIGFSASTGEYTNSHIIANVSIELEP</sequence>
<protein>
    <recommendedName>
        <fullName evidence="1">Legume lectin domain-containing protein</fullName>
    </recommendedName>
</protein>